<dbReference type="Pfam" id="PF08450">
    <property type="entry name" value="SGL"/>
    <property type="match status" value="1"/>
</dbReference>
<dbReference type="PANTHER" id="PTHR47572:SF5">
    <property type="entry name" value="BLR2277 PROTEIN"/>
    <property type="match status" value="1"/>
</dbReference>
<dbReference type="PANTHER" id="PTHR47572">
    <property type="entry name" value="LIPOPROTEIN-RELATED"/>
    <property type="match status" value="1"/>
</dbReference>
<comment type="caution">
    <text evidence="2">The sequence shown here is derived from an EMBL/GenBank/DDBJ whole genome shotgun (WGS) entry which is preliminary data.</text>
</comment>
<name>A0ABV6MA42_9ACTN</name>
<proteinExistence type="predicted"/>
<dbReference type="Gene3D" id="2.120.10.30">
    <property type="entry name" value="TolB, C-terminal domain"/>
    <property type="match status" value="1"/>
</dbReference>
<dbReference type="RefSeq" id="WP_377255823.1">
    <property type="nucleotide sequence ID" value="NZ_JBHLUH010000060.1"/>
</dbReference>
<evidence type="ECO:0000313" key="2">
    <source>
        <dbReference type="EMBL" id="MFC0531424.1"/>
    </source>
</evidence>
<dbReference type="EMBL" id="JBHLUH010000060">
    <property type="protein sequence ID" value="MFC0531424.1"/>
    <property type="molecule type" value="Genomic_DNA"/>
</dbReference>
<dbReference type="InterPro" id="IPR051262">
    <property type="entry name" value="SMP-30/CGR1_Lactonase"/>
</dbReference>
<keyword evidence="3" id="KW-1185">Reference proteome</keyword>
<organism evidence="2 3">
    <name type="scientific">Phytohabitans kaempferiae</name>
    <dbReference type="NCBI Taxonomy" id="1620943"/>
    <lineage>
        <taxon>Bacteria</taxon>
        <taxon>Bacillati</taxon>
        <taxon>Actinomycetota</taxon>
        <taxon>Actinomycetes</taxon>
        <taxon>Micromonosporales</taxon>
        <taxon>Micromonosporaceae</taxon>
    </lineage>
</organism>
<reference evidence="2 3" key="1">
    <citation type="submission" date="2024-09" db="EMBL/GenBank/DDBJ databases">
        <authorList>
            <person name="Sun Q."/>
            <person name="Mori K."/>
        </authorList>
    </citation>
    <scope>NUCLEOTIDE SEQUENCE [LARGE SCALE GENOMIC DNA]</scope>
    <source>
        <strain evidence="2 3">TBRC 3947</strain>
    </source>
</reference>
<dbReference type="SUPFAM" id="SSF63829">
    <property type="entry name" value="Calcium-dependent phosphotriesterase"/>
    <property type="match status" value="1"/>
</dbReference>
<evidence type="ECO:0000313" key="3">
    <source>
        <dbReference type="Proteomes" id="UP001589867"/>
    </source>
</evidence>
<accession>A0ABV6MA42</accession>
<dbReference type="PRINTS" id="PR01790">
    <property type="entry name" value="SMP30FAMILY"/>
</dbReference>
<evidence type="ECO:0000259" key="1">
    <source>
        <dbReference type="Pfam" id="PF08450"/>
    </source>
</evidence>
<dbReference type="InterPro" id="IPR005511">
    <property type="entry name" value="SMP-30"/>
</dbReference>
<gene>
    <name evidence="2" type="ORF">ACFFIA_27650</name>
</gene>
<feature type="domain" description="SMP-30/Gluconolactonase/LRE-like region" evidence="1">
    <location>
        <begin position="21"/>
        <end position="281"/>
    </location>
</feature>
<dbReference type="InterPro" id="IPR013658">
    <property type="entry name" value="SGL"/>
</dbReference>
<protein>
    <submittedName>
        <fullName evidence="2">SMP-30/gluconolactonase/LRE family protein</fullName>
    </submittedName>
</protein>
<dbReference type="Proteomes" id="UP001589867">
    <property type="component" value="Unassembled WGS sequence"/>
</dbReference>
<sequence>MATTEPGPADLREVLVDGLHFPEGPCWTQDGALIFVDLAARAVSVLDEAGIRIVARSDGAPNGAALSPQGVLHVADNGGHWPATASTSSTAGPGGRRGRILQVCPGGDLRVVLEEIDGIPLDAPNDICFDALGGYYVTDPHWGDDGQAAHHGAVCYQPPDGPAVRSATGLLFPNGVCVSTDQSTLLVSETRTGRVLAADILAPGRLGAWRTYAELGPDISPDGMCLDADGRLLVAGSTAGAVFVVLPGGGPVERVLRCADPVVTNVCFGGPDLRTLYVTEASLGRITTVRWDVPGAPLPMKVRHL</sequence>
<dbReference type="InterPro" id="IPR011042">
    <property type="entry name" value="6-blade_b-propeller_TolB-like"/>
</dbReference>